<evidence type="ECO:0000256" key="1">
    <source>
        <dbReference type="ARBA" id="ARBA00001966"/>
    </source>
</evidence>
<evidence type="ECO:0000256" key="8">
    <source>
        <dbReference type="ARBA" id="ARBA00023004"/>
    </source>
</evidence>
<dbReference type="PROSITE" id="PS00198">
    <property type="entry name" value="4FE4S_FER_1"/>
    <property type="match status" value="1"/>
</dbReference>
<dbReference type="GeneID" id="24841989"/>
<evidence type="ECO:0000259" key="13">
    <source>
        <dbReference type="PROSITE" id="PS51379"/>
    </source>
</evidence>
<dbReference type="STRING" id="1343739.PAP_04320"/>
<gene>
    <name evidence="14" type="primary">porD</name>
    <name evidence="14" type="ORF">PAP_04320</name>
</gene>
<proteinExistence type="predicted"/>
<sequence>MAENPFKENIEMVEKEYSEKMTPGAIVYLPGSSVVNKTGSWRVFMPKFNRDKCVRCFMCYIYCPEPAIYLDEESYPVFDYDYCKGCGICANECPTKAIEMVRETK</sequence>
<dbReference type="SUPFAM" id="SSF54862">
    <property type="entry name" value="4Fe-4S ferredoxins"/>
    <property type="match status" value="1"/>
</dbReference>
<feature type="domain" description="4Fe-4S ferredoxin-type" evidence="13">
    <location>
        <begin position="74"/>
        <end position="103"/>
    </location>
</feature>
<evidence type="ECO:0000256" key="12">
    <source>
        <dbReference type="ARBA" id="ARBA00044818"/>
    </source>
</evidence>
<keyword evidence="8" id="KW-0408">Iron</keyword>
<dbReference type="Pfam" id="PF14697">
    <property type="entry name" value="Fer4_21"/>
    <property type="match status" value="1"/>
</dbReference>
<dbReference type="PANTHER" id="PTHR43724:SF2">
    <property type="entry name" value="PYRUVATE SYNTHASE SUBUNIT PORD"/>
    <property type="match status" value="1"/>
</dbReference>
<dbReference type="OrthoDB" id="23478at2157"/>
<dbReference type="AlphaFoldDB" id="A0A075LXJ5"/>
<keyword evidence="4" id="KW-0004">4Fe-4S</keyword>
<keyword evidence="9" id="KW-0411">Iron-sulfur</keyword>
<evidence type="ECO:0000313" key="14">
    <source>
        <dbReference type="EMBL" id="AIF69278.1"/>
    </source>
</evidence>
<dbReference type="GO" id="GO:0046872">
    <property type="term" value="F:metal ion binding"/>
    <property type="evidence" value="ECO:0007669"/>
    <property type="project" value="UniProtKB-KW"/>
</dbReference>
<organism evidence="14 15">
    <name type="scientific">Palaeococcus pacificus DY20341</name>
    <dbReference type="NCBI Taxonomy" id="1343739"/>
    <lineage>
        <taxon>Archaea</taxon>
        <taxon>Methanobacteriati</taxon>
        <taxon>Methanobacteriota</taxon>
        <taxon>Thermococci</taxon>
        <taxon>Thermococcales</taxon>
        <taxon>Thermococcaceae</taxon>
        <taxon>Palaeococcus</taxon>
    </lineage>
</organism>
<dbReference type="NCBIfam" id="NF007203">
    <property type="entry name" value="PRK09624.1"/>
    <property type="match status" value="1"/>
</dbReference>
<dbReference type="Gene3D" id="3.30.70.20">
    <property type="match status" value="1"/>
</dbReference>
<evidence type="ECO:0000256" key="10">
    <source>
        <dbReference type="ARBA" id="ARBA00044788"/>
    </source>
</evidence>
<evidence type="ECO:0000256" key="3">
    <source>
        <dbReference type="ARBA" id="ARBA00022448"/>
    </source>
</evidence>
<evidence type="ECO:0000256" key="11">
    <source>
        <dbReference type="ARBA" id="ARBA00044816"/>
    </source>
</evidence>
<dbReference type="NCBIfam" id="NF040684">
    <property type="entry name" value="PorD_Arch"/>
    <property type="match status" value="1"/>
</dbReference>
<dbReference type="InterPro" id="IPR017900">
    <property type="entry name" value="4Fe4S_Fe_S_CS"/>
</dbReference>
<protein>
    <recommendedName>
        <fullName evidence="10">Pyruvate synthase subunit PorD</fullName>
    </recommendedName>
    <alternativeName>
        <fullName evidence="12">Pyruvate oxidoreductase delta chain</fullName>
    </alternativeName>
    <alternativeName>
        <fullName evidence="11">Pyruvic-ferredoxin oxidoreductase subunit delta</fullName>
    </alternativeName>
</protein>
<evidence type="ECO:0000256" key="4">
    <source>
        <dbReference type="ARBA" id="ARBA00022485"/>
    </source>
</evidence>
<keyword evidence="6" id="KW-0677">Repeat</keyword>
<dbReference type="EMBL" id="CP006019">
    <property type="protein sequence ID" value="AIF69278.1"/>
    <property type="molecule type" value="Genomic_DNA"/>
</dbReference>
<dbReference type="InterPro" id="IPR053389">
    <property type="entry name" value="Pyruvate_synthase_PorD"/>
</dbReference>
<dbReference type="GO" id="GO:0051539">
    <property type="term" value="F:4 iron, 4 sulfur cluster binding"/>
    <property type="evidence" value="ECO:0007669"/>
    <property type="project" value="UniProtKB-KW"/>
</dbReference>
<dbReference type="KEGG" id="ppac:PAP_04320"/>
<dbReference type="InterPro" id="IPR017896">
    <property type="entry name" value="4Fe4S_Fe-S-bd"/>
</dbReference>
<dbReference type="PANTHER" id="PTHR43724">
    <property type="entry name" value="PYRUVATE SYNTHASE SUBUNIT PORD"/>
    <property type="match status" value="1"/>
</dbReference>
<dbReference type="Proteomes" id="UP000027981">
    <property type="component" value="Chromosome"/>
</dbReference>
<dbReference type="NCBIfam" id="TIGR02179">
    <property type="entry name" value="PorD_KorD"/>
    <property type="match status" value="1"/>
</dbReference>
<dbReference type="RefSeq" id="WP_048164854.1">
    <property type="nucleotide sequence ID" value="NZ_CP006019.1"/>
</dbReference>
<keyword evidence="5" id="KW-0479">Metal-binding</keyword>
<evidence type="ECO:0000256" key="9">
    <source>
        <dbReference type="ARBA" id="ARBA00023014"/>
    </source>
</evidence>
<feature type="domain" description="4Fe-4S ferredoxin-type" evidence="13">
    <location>
        <begin position="44"/>
        <end position="73"/>
    </location>
</feature>
<evidence type="ECO:0000256" key="2">
    <source>
        <dbReference type="ARBA" id="ARBA00011595"/>
    </source>
</evidence>
<evidence type="ECO:0000256" key="6">
    <source>
        <dbReference type="ARBA" id="ARBA00022737"/>
    </source>
</evidence>
<dbReference type="InterPro" id="IPR011898">
    <property type="entry name" value="PorD_KorD"/>
</dbReference>
<dbReference type="HOGENOM" id="CLU_139698_1_1_2"/>
<dbReference type="eggNOG" id="arCOG01605">
    <property type="taxonomic scope" value="Archaea"/>
</dbReference>
<keyword evidence="15" id="KW-1185">Reference proteome</keyword>
<dbReference type="PROSITE" id="PS51379">
    <property type="entry name" value="4FE4S_FER_2"/>
    <property type="match status" value="2"/>
</dbReference>
<comment type="cofactor">
    <cofactor evidence="1">
        <name>[4Fe-4S] cluster</name>
        <dbReference type="ChEBI" id="CHEBI:49883"/>
    </cofactor>
</comment>
<comment type="subunit">
    <text evidence="2">Heterotetramer of one alpha, one beta, one delta and one gamma chain.</text>
</comment>
<evidence type="ECO:0000256" key="7">
    <source>
        <dbReference type="ARBA" id="ARBA00022982"/>
    </source>
</evidence>
<keyword evidence="14" id="KW-0560">Oxidoreductase</keyword>
<keyword evidence="7" id="KW-0249">Electron transport</keyword>
<reference evidence="14 15" key="2">
    <citation type="journal article" date="2015" name="Genome Announc.">
        <title>Complete Genome Sequence of Hyperthermophilic Piezophilic Archaeon Palaeococcus pacificus DY20341T, Isolated from Deep-Sea Hydrothermal Sediments.</title>
        <authorList>
            <person name="Zeng X."/>
            <person name="Jebbar M."/>
            <person name="Shao Z."/>
        </authorList>
    </citation>
    <scope>NUCLEOTIDE SEQUENCE [LARGE SCALE GENOMIC DNA]</scope>
    <source>
        <strain evidence="14 15">DY20341</strain>
    </source>
</reference>
<keyword evidence="3" id="KW-0813">Transport</keyword>
<dbReference type="GO" id="GO:0016625">
    <property type="term" value="F:oxidoreductase activity, acting on the aldehyde or oxo group of donors, iron-sulfur protein as acceptor"/>
    <property type="evidence" value="ECO:0007669"/>
    <property type="project" value="InterPro"/>
</dbReference>
<reference evidence="15" key="1">
    <citation type="submission" date="2013-06" db="EMBL/GenBank/DDBJ databases">
        <title>Complete Genome Sequence of Hyperthermophilic Palaeococcus pacificus DY20341T, Isolated from a Deep-Sea Hydrothermal Sediments.</title>
        <authorList>
            <person name="Zeng X."/>
            <person name="Shao Z."/>
        </authorList>
    </citation>
    <scope>NUCLEOTIDE SEQUENCE [LARGE SCALE GENOMIC DNA]</scope>
    <source>
        <strain evidence="15">DY20341</strain>
    </source>
</reference>
<evidence type="ECO:0000256" key="5">
    <source>
        <dbReference type="ARBA" id="ARBA00022723"/>
    </source>
</evidence>
<name>A0A075LXJ5_9EURY</name>
<accession>A0A075LXJ5</accession>
<evidence type="ECO:0000313" key="15">
    <source>
        <dbReference type="Proteomes" id="UP000027981"/>
    </source>
</evidence>